<comment type="similarity">
    <text evidence="6">Belongs to the Vsr family.</text>
</comment>
<gene>
    <name evidence="7" type="ORF">E1218_02405</name>
</gene>
<name>A0A4R4XGU9_9ACTN</name>
<keyword evidence="5" id="KW-0234">DNA repair</keyword>
<keyword evidence="4" id="KW-0378">Hydrolase</keyword>
<dbReference type="CDD" id="cd00221">
    <property type="entry name" value="Vsr"/>
    <property type="match status" value="1"/>
</dbReference>
<keyword evidence="8" id="KW-1185">Reference proteome</keyword>
<dbReference type="InterPro" id="IPR011335">
    <property type="entry name" value="Restrct_endonuc-II-like"/>
</dbReference>
<dbReference type="SUPFAM" id="SSF52980">
    <property type="entry name" value="Restriction endonuclease-like"/>
    <property type="match status" value="1"/>
</dbReference>
<evidence type="ECO:0000256" key="1">
    <source>
        <dbReference type="ARBA" id="ARBA00022722"/>
    </source>
</evidence>
<keyword evidence="3" id="KW-0227">DNA damage</keyword>
<keyword evidence="2 7" id="KW-0255">Endonuclease</keyword>
<evidence type="ECO:0000313" key="7">
    <source>
        <dbReference type="EMBL" id="TDD30000.1"/>
    </source>
</evidence>
<protein>
    <submittedName>
        <fullName evidence="7">Very short patch repair endonuclease</fullName>
    </submittedName>
</protein>
<dbReference type="AlphaFoldDB" id="A0A4R4XGU9"/>
<keyword evidence="1" id="KW-0540">Nuclease</keyword>
<dbReference type="GO" id="GO:0016787">
    <property type="term" value="F:hydrolase activity"/>
    <property type="evidence" value="ECO:0007669"/>
    <property type="project" value="UniProtKB-KW"/>
</dbReference>
<reference evidence="7 8" key="1">
    <citation type="submission" date="2019-02" db="EMBL/GenBank/DDBJ databases">
        <title>Draft genome sequences of novel Actinobacteria.</title>
        <authorList>
            <person name="Sahin N."/>
            <person name="Ay H."/>
            <person name="Saygin H."/>
        </authorList>
    </citation>
    <scope>NUCLEOTIDE SEQUENCE [LARGE SCALE GENOMIC DNA]</scope>
    <source>
        <strain evidence="7 8">16K104</strain>
    </source>
</reference>
<dbReference type="OrthoDB" id="9801520at2"/>
<evidence type="ECO:0000256" key="3">
    <source>
        <dbReference type="ARBA" id="ARBA00022763"/>
    </source>
</evidence>
<evidence type="ECO:0000256" key="6">
    <source>
        <dbReference type="ARBA" id="ARBA00029466"/>
    </source>
</evidence>
<dbReference type="GO" id="GO:0004519">
    <property type="term" value="F:endonuclease activity"/>
    <property type="evidence" value="ECO:0007669"/>
    <property type="project" value="UniProtKB-KW"/>
</dbReference>
<evidence type="ECO:0000256" key="2">
    <source>
        <dbReference type="ARBA" id="ARBA00022759"/>
    </source>
</evidence>
<evidence type="ECO:0000313" key="8">
    <source>
        <dbReference type="Proteomes" id="UP000295172"/>
    </source>
</evidence>
<dbReference type="Gene3D" id="3.40.960.10">
    <property type="entry name" value="VSR Endonuclease"/>
    <property type="match status" value="1"/>
</dbReference>
<dbReference type="NCBIfam" id="TIGR00632">
    <property type="entry name" value="vsr"/>
    <property type="match status" value="1"/>
</dbReference>
<evidence type="ECO:0000256" key="5">
    <source>
        <dbReference type="ARBA" id="ARBA00023204"/>
    </source>
</evidence>
<proteinExistence type="inferred from homology"/>
<dbReference type="Pfam" id="PF03852">
    <property type="entry name" value="Vsr"/>
    <property type="match status" value="1"/>
</dbReference>
<dbReference type="InterPro" id="IPR004603">
    <property type="entry name" value="DNA_mismatch_endonuc_vsr"/>
</dbReference>
<dbReference type="GO" id="GO:0006298">
    <property type="term" value="P:mismatch repair"/>
    <property type="evidence" value="ECO:0007669"/>
    <property type="project" value="InterPro"/>
</dbReference>
<sequence length="125" mass="14381">MAAIRRTDTKPELALRSALHRAGLRFRKDLRIDLGTIKPRPDIVFTRTRVAVFVDGCFWHCCPEHGRPPTRNAGYWGPKLERNLARDEMYTTALTEAGWTVVRIWEHDSVADAAERVLEAVRRAR</sequence>
<accession>A0A4R4XGU9</accession>
<comment type="caution">
    <text evidence="7">The sequence shown here is derived from an EMBL/GenBank/DDBJ whole genome shotgun (WGS) entry which is preliminary data.</text>
</comment>
<evidence type="ECO:0000256" key="4">
    <source>
        <dbReference type="ARBA" id="ARBA00022801"/>
    </source>
</evidence>
<dbReference type="EMBL" id="SMKR01000006">
    <property type="protein sequence ID" value="TDD30000.1"/>
    <property type="molecule type" value="Genomic_DNA"/>
</dbReference>
<dbReference type="Proteomes" id="UP000295172">
    <property type="component" value="Unassembled WGS sequence"/>
</dbReference>
<organism evidence="7 8">
    <name type="scientific">Kribbella turkmenica</name>
    <dbReference type="NCBI Taxonomy" id="2530375"/>
    <lineage>
        <taxon>Bacteria</taxon>
        <taxon>Bacillati</taxon>
        <taxon>Actinomycetota</taxon>
        <taxon>Actinomycetes</taxon>
        <taxon>Propionibacteriales</taxon>
        <taxon>Kribbellaceae</taxon>
        <taxon>Kribbella</taxon>
    </lineage>
</organism>